<dbReference type="SUPFAM" id="SSF51735">
    <property type="entry name" value="NAD(P)-binding Rossmann-fold domains"/>
    <property type="match status" value="1"/>
</dbReference>
<proteinExistence type="inferred from homology"/>
<keyword evidence="4" id="KW-0641">Proline biosynthesis</keyword>
<dbReference type="NCBIfam" id="TIGR00112">
    <property type="entry name" value="proC"/>
    <property type="match status" value="1"/>
</dbReference>
<dbReference type="UniPathway" id="UPA00098">
    <property type="reaction ID" value="UER00361"/>
</dbReference>
<comment type="function">
    <text evidence="4">Catalyzes the reduction of 1-pyrroline-5-carboxylate (PCA) to L-proline.</text>
</comment>
<accession>A0A4P7VQE8</accession>
<dbReference type="KEGG" id="mgod:E7746_11720"/>
<feature type="binding site" evidence="6">
    <location>
        <begin position="69"/>
        <end position="72"/>
    </location>
    <ligand>
        <name>NADP(+)</name>
        <dbReference type="ChEBI" id="CHEBI:58349"/>
    </ligand>
</feature>
<dbReference type="PANTHER" id="PTHR11645">
    <property type="entry name" value="PYRROLINE-5-CARBOXYLATE REDUCTASE"/>
    <property type="match status" value="1"/>
</dbReference>
<dbReference type="OrthoDB" id="9805754at2"/>
<feature type="binding site" evidence="6">
    <location>
        <position position="56"/>
    </location>
    <ligand>
        <name>NADPH</name>
        <dbReference type="ChEBI" id="CHEBI:57783"/>
    </ligand>
</feature>
<evidence type="ECO:0000256" key="5">
    <source>
        <dbReference type="NCBIfam" id="TIGR00112"/>
    </source>
</evidence>
<name>A0A4P7VQE8_9BACT</name>
<keyword evidence="2 4" id="KW-0521">NADP</keyword>
<dbReference type="InterPro" id="IPR028939">
    <property type="entry name" value="P5C_Rdtase_cat_N"/>
</dbReference>
<keyword evidence="4" id="KW-0028">Amino-acid biosynthesis</keyword>
<feature type="domain" description="Pyrroline-5-carboxylate reductase dimerisation" evidence="8">
    <location>
        <begin position="164"/>
        <end position="262"/>
    </location>
</feature>
<feature type="binding site" evidence="6">
    <location>
        <begin position="6"/>
        <end position="11"/>
    </location>
    <ligand>
        <name>NADP(+)</name>
        <dbReference type="ChEBI" id="CHEBI:58349"/>
    </ligand>
</feature>
<evidence type="ECO:0000313" key="10">
    <source>
        <dbReference type="Proteomes" id="UP000297031"/>
    </source>
</evidence>
<evidence type="ECO:0000256" key="3">
    <source>
        <dbReference type="ARBA" id="ARBA00023002"/>
    </source>
</evidence>
<evidence type="ECO:0000259" key="7">
    <source>
        <dbReference type="Pfam" id="PF03807"/>
    </source>
</evidence>
<dbReference type="RefSeq" id="WP_136410920.1">
    <property type="nucleotide sequence ID" value="NZ_CP039393.1"/>
</dbReference>
<protein>
    <recommendedName>
        <fullName evidence="4 5">Pyrroline-5-carboxylate reductase</fullName>
        <shortName evidence="4">P5C reductase</shortName>
        <shortName evidence="4">P5CR</shortName>
        <ecNumber evidence="4 5">1.5.1.2</ecNumber>
    </recommendedName>
    <alternativeName>
        <fullName evidence="4">PCA reductase</fullName>
    </alternativeName>
</protein>
<evidence type="ECO:0000259" key="8">
    <source>
        <dbReference type="Pfam" id="PF14748"/>
    </source>
</evidence>
<feature type="binding site" evidence="6">
    <location>
        <position position="34"/>
    </location>
    <ligand>
        <name>NADP(+)</name>
        <dbReference type="ChEBI" id="CHEBI:58349"/>
    </ligand>
</feature>
<dbReference type="InterPro" id="IPR029036">
    <property type="entry name" value="P5CR_dimer"/>
</dbReference>
<dbReference type="InterPro" id="IPR000304">
    <property type="entry name" value="Pyrroline-COOH_reductase"/>
</dbReference>
<dbReference type="PIRSF" id="PIRSF000193">
    <property type="entry name" value="Pyrrol-5-carb_rd"/>
    <property type="match status" value="1"/>
</dbReference>
<comment type="catalytic activity">
    <reaction evidence="4">
        <text>L-proline + NAD(+) = (S)-1-pyrroline-5-carboxylate + NADH + 2 H(+)</text>
        <dbReference type="Rhea" id="RHEA:14105"/>
        <dbReference type="ChEBI" id="CHEBI:15378"/>
        <dbReference type="ChEBI" id="CHEBI:17388"/>
        <dbReference type="ChEBI" id="CHEBI:57540"/>
        <dbReference type="ChEBI" id="CHEBI:57945"/>
        <dbReference type="ChEBI" id="CHEBI:60039"/>
        <dbReference type="EC" id="1.5.1.2"/>
    </reaction>
</comment>
<keyword evidence="10" id="KW-1185">Reference proteome</keyword>
<dbReference type="Pfam" id="PF14748">
    <property type="entry name" value="P5CR_dimer"/>
    <property type="match status" value="1"/>
</dbReference>
<evidence type="ECO:0000256" key="4">
    <source>
        <dbReference type="HAMAP-Rule" id="MF_01925"/>
    </source>
</evidence>
<keyword evidence="3 4" id="KW-0560">Oxidoreductase</keyword>
<dbReference type="Proteomes" id="UP000297031">
    <property type="component" value="Chromosome"/>
</dbReference>
<organism evidence="9 10">
    <name type="scientific">Muribaculum gordoncarteri</name>
    <dbReference type="NCBI Taxonomy" id="2530390"/>
    <lineage>
        <taxon>Bacteria</taxon>
        <taxon>Pseudomonadati</taxon>
        <taxon>Bacteroidota</taxon>
        <taxon>Bacteroidia</taxon>
        <taxon>Bacteroidales</taxon>
        <taxon>Muribaculaceae</taxon>
        <taxon>Muribaculum</taxon>
    </lineage>
</organism>
<dbReference type="GO" id="GO:0055129">
    <property type="term" value="P:L-proline biosynthetic process"/>
    <property type="evidence" value="ECO:0007669"/>
    <property type="project" value="UniProtKB-UniRule"/>
</dbReference>
<comment type="pathway">
    <text evidence="4">Amino-acid biosynthesis; L-proline biosynthesis; L-proline from L-glutamate 5-semialdehyde: step 1/1.</text>
</comment>
<reference evidence="9 10" key="1">
    <citation type="submission" date="2019-02" db="EMBL/GenBank/DDBJ databases">
        <title>Isolation and identification of novel species under the genus Muribaculum.</title>
        <authorList>
            <person name="Miyake S."/>
            <person name="Ding Y."/>
            <person name="Low A."/>
            <person name="Soh M."/>
            <person name="Seedorf H."/>
        </authorList>
    </citation>
    <scope>NUCLEOTIDE SEQUENCE [LARGE SCALE GENOMIC DNA]</scope>
    <source>
        <strain evidence="9 10">TLL-A4</strain>
    </source>
</reference>
<dbReference type="InterPro" id="IPR008927">
    <property type="entry name" value="6-PGluconate_DH-like_C_sf"/>
</dbReference>
<dbReference type="EMBL" id="CP039393">
    <property type="protein sequence ID" value="QCD36504.1"/>
    <property type="molecule type" value="Genomic_DNA"/>
</dbReference>
<sequence>MKIGIIGGGNMGGSIARGLVRSGFMPASDIAVSSPRNVTLDALSADCPGLQVSTDNSTVVQGVDVIMLAVKPWLIGKVLDEIAPRVAFREQIIVSLAAGVSLSDIDAMLHRYSSSRTLFRAIPNTAMLVGSSMTFLCSDNATPQQVDMVKSIFDALGTAAVIEERLMGAATALCSCGIAYAMRYVRAATEGGVELGIYPHKAKEYVLATLRGAVELLEATGNNPEVEIDKVTTPGGITIKGLNAMEAHGFTTAVIEGLKASSNG</sequence>
<evidence type="ECO:0000313" key="9">
    <source>
        <dbReference type="EMBL" id="QCD36504.1"/>
    </source>
</evidence>
<comment type="subcellular location">
    <subcellularLocation>
        <location evidence="4">Cytoplasm</location>
    </subcellularLocation>
</comment>
<gene>
    <name evidence="4 9" type="primary">proC</name>
    <name evidence="9" type="ORF">E7746_11720</name>
</gene>
<evidence type="ECO:0000256" key="1">
    <source>
        <dbReference type="ARBA" id="ARBA00005525"/>
    </source>
</evidence>
<dbReference type="EC" id="1.5.1.2" evidence="4 5"/>
<dbReference type="GO" id="GO:0005737">
    <property type="term" value="C:cytoplasm"/>
    <property type="evidence" value="ECO:0007669"/>
    <property type="project" value="UniProtKB-SubCell"/>
</dbReference>
<comment type="catalytic activity">
    <reaction evidence="4">
        <text>L-proline + NADP(+) = (S)-1-pyrroline-5-carboxylate + NADPH + 2 H(+)</text>
        <dbReference type="Rhea" id="RHEA:14109"/>
        <dbReference type="ChEBI" id="CHEBI:15378"/>
        <dbReference type="ChEBI" id="CHEBI:17388"/>
        <dbReference type="ChEBI" id="CHEBI:57783"/>
        <dbReference type="ChEBI" id="CHEBI:58349"/>
        <dbReference type="ChEBI" id="CHEBI:60039"/>
        <dbReference type="EC" id="1.5.1.2"/>
    </reaction>
</comment>
<dbReference type="PANTHER" id="PTHR11645:SF0">
    <property type="entry name" value="PYRROLINE-5-CARBOXYLATE REDUCTASE 3"/>
    <property type="match status" value="1"/>
</dbReference>
<dbReference type="Gene3D" id="1.10.3730.10">
    <property type="entry name" value="ProC C-terminal domain-like"/>
    <property type="match status" value="1"/>
</dbReference>
<comment type="similarity">
    <text evidence="1 4">Belongs to the pyrroline-5-carboxylate reductase family.</text>
</comment>
<dbReference type="HAMAP" id="MF_01925">
    <property type="entry name" value="P5C_reductase"/>
    <property type="match status" value="1"/>
</dbReference>
<dbReference type="Pfam" id="PF03807">
    <property type="entry name" value="F420_oxidored"/>
    <property type="match status" value="1"/>
</dbReference>
<evidence type="ECO:0000256" key="6">
    <source>
        <dbReference type="PIRSR" id="PIRSR000193-1"/>
    </source>
</evidence>
<dbReference type="AlphaFoldDB" id="A0A4P7VQE8"/>
<dbReference type="GO" id="GO:0004735">
    <property type="term" value="F:pyrroline-5-carboxylate reductase activity"/>
    <property type="evidence" value="ECO:0007669"/>
    <property type="project" value="UniProtKB-UniRule"/>
</dbReference>
<keyword evidence="4" id="KW-0963">Cytoplasm</keyword>
<dbReference type="Gene3D" id="3.40.50.720">
    <property type="entry name" value="NAD(P)-binding Rossmann-like Domain"/>
    <property type="match status" value="1"/>
</dbReference>
<feature type="domain" description="Pyrroline-5-carboxylate reductase catalytic N-terminal" evidence="7">
    <location>
        <begin position="2"/>
        <end position="99"/>
    </location>
</feature>
<evidence type="ECO:0000256" key="2">
    <source>
        <dbReference type="ARBA" id="ARBA00022857"/>
    </source>
</evidence>
<dbReference type="InterPro" id="IPR036291">
    <property type="entry name" value="NAD(P)-bd_dom_sf"/>
</dbReference>
<dbReference type="SUPFAM" id="SSF48179">
    <property type="entry name" value="6-phosphogluconate dehydrogenase C-terminal domain-like"/>
    <property type="match status" value="1"/>
</dbReference>